<protein>
    <submittedName>
        <fullName evidence="1">Uncharacterized protein</fullName>
    </submittedName>
</protein>
<dbReference type="AlphaFoldDB" id="A0A8S3FYX2"/>
<feature type="non-terminal residue" evidence="1">
    <location>
        <position position="1"/>
    </location>
</feature>
<proteinExistence type="predicted"/>
<accession>A0A8S3FYX2</accession>
<dbReference type="EMBL" id="CAJOBH010254749">
    <property type="protein sequence ID" value="CAF5146037.1"/>
    <property type="molecule type" value="Genomic_DNA"/>
</dbReference>
<evidence type="ECO:0000313" key="1">
    <source>
        <dbReference type="EMBL" id="CAF5146037.1"/>
    </source>
</evidence>
<name>A0A8S3FYX2_9BILA</name>
<sequence>MQLIFDLLNSQPFTLNIDLVQTAFNCQDSFYVQRVTAYATIQLPIAWCQTTYNNTTLSLSILLPVHTISVQLILPGVKTIGAIRVGLSGPSAVEEDGRYTLMELMFISMFIPSSLDQVLSQSTVFPIQLTQIVNETAPLNMNGLSTFSAIWTYSFNVETSEVFQKESQYTFFYRSQTNI</sequence>
<comment type="caution">
    <text evidence="1">The sequence shown here is derived from an EMBL/GenBank/DDBJ whole genome shotgun (WGS) entry which is preliminary data.</text>
</comment>
<dbReference type="Proteomes" id="UP000681967">
    <property type="component" value="Unassembled WGS sequence"/>
</dbReference>
<gene>
    <name evidence="1" type="ORF">BYL167_LOCUS71187</name>
</gene>
<evidence type="ECO:0000313" key="2">
    <source>
        <dbReference type="Proteomes" id="UP000681967"/>
    </source>
</evidence>
<reference evidence="1" key="1">
    <citation type="submission" date="2021-02" db="EMBL/GenBank/DDBJ databases">
        <authorList>
            <person name="Nowell W R."/>
        </authorList>
    </citation>
    <scope>NUCLEOTIDE SEQUENCE</scope>
</reference>
<organism evidence="1 2">
    <name type="scientific">Rotaria magnacalcarata</name>
    <dbReference type="NCBI Taxonomy" id="392030"/>
    <lineage>
        <taxon>Eukaryota</taxon>
        <taxon>Metazoa</taxon>
        <taxon>Spiralia</taxon>
        <taxon>Gnathifera</taxon>
        <taxon>Rotifera</taxon>
        <taxon>Eurotatoria</taxon>
        <taxon>Bdelloidea</taxon>
        <taxon>Philodinida</taxon>
        <taxon>Philodinidae</taxon>
        <taxon>Rotaria</taxon>
    </lineage>
</organism>
<feature type="non-terminal residue" evidence="1">
    <location>
        <position position="179"/>
    </location>
</feature>